<feature type="domain" description="FAD dependent oxidoreductase" evidence="2">
    <location>
        <begin position="30"/>
        <end position="381"/>
    </location>
</feature>
<sequence length="433" mass="47796">MADTGANYYTATVPDTGMGSGPLRGSHEARVCVVGGGFAGLNTALGLVERGMRDVVLLESERVGFGASGRNGGFVFGGFSRGEDSLLRELGPQRARRLYAGTTDAVELIRARTDRYAIDCDRTDAGILWANWFRDPTPLRERQQLLAEHYDTHWQWMPQAELRGLVRSDRYHDGLFEPQAFHFHPLKYARGIAAAAMAQGVSIHERSPAVALERDGADWCVRTPDGEVQCEQVVLACGGYLAGLRSEVDAGVLPIATYVMVTEPLGERLDDILGTRAAVYDTRFAFDYYRPLPDTRLLWGGRISVLDRSPAQVERLLCADLMKVFPQLDGVRIDHAWSGLMSYARHQMPQIGRIGDGLWLAQAFGGHGVAPTTFAGECIASAIAEGDTRWREFADYGLVSAMKPAGFVGAQLSYWWAQFKDEWKDRMEQARAA</sequence>
<comment type="caution">
    <text evidence="3">The sequence shown here is derived from an EMBL/GenBank/DDBJ whole genome shotgun (WGS) entry which is preliminary data.</text>
</comment>
<dbReference type="RefSeq" id="WP_158986669.1">
    <property type="nucleotide sequence ID" value="NZ_BAABKY010000002.1"/>
</dbReference>
<dbReference type="SUPFAM" id="SSF51905">
    <property type="entry name" value="FAD/NAD(P)-binding domain"/>
    <property type="match status" value="1"/>
</dbReference>
<protein>
    <submittedName>
        <fullName evidence="3">FAD-binding oxidoreductase</fullName>
    </submittedName>
</protein>
<dbReference type="Pfam" id="PF01266">
    <property type="entry name" value="DAO"/>
    <property type="match status" value="1"/>
</dbReference>
<dbReference type="PANTHER" id="PTHR13847">
    <property type="entry name" value="SARCOSINE DEHYDROGENASE-RELATED"/>
    <property type="match status" value="1"/>
</dbReference>
<gene>
    <name evidence="3" type="ORF">GCM10025759_13890</name>
</gene>
<dbReference type="PANTHER" id="PTHR13847:SF281">
    <property type="entry name" value="FAD DEPENDENT OXIDOREDUCTASE DOMAIN-CONTAINING PROTEIN"/>
    <property type="match status" value="1"/>
</dbReference>
<keyword evidence="4" id="KW-1185">Reference proteome</keyword>
<proteinExistence type="predicted"/>
<dbReference type="EMBL" id="BAABKY010000002">
    <property type="protein sequence ID" value="GAA5073103.1"/>
    <property type="molecule type" value="Genomic_DNA"/>
</dbReference>
<dbReference type="InterPro" id="IPR036188">
    <property type="entry name" value="FAD/NAD-bd_sf"/>
</dbReference>
<accession>A0ABP9L991</accession>
<dbReference type="Gene3D" id="3.50.50.60">
    <property type="entry name" value="FAD/NAD(P)-binding domain"/>
    <property type="match status" value="1"/>
</dbReference>
<evidence type="ECO:0000313" key="4">
    <source>
        <dbReference type="Proteomes" id="UP001501083"/>
    </source>
</evidence>
<organism evidence="3 4">
    <name type="scientific">Lysobacter panacisoli</name>
    <dbReference type="NCBI Taxonomy" id="1255263"/>
    <lineage>
        <taxon>Bacteria</taxon>
        <taxon>Pseudomonadati</taxon>
        <taxon>Pseudomonadota</taxon>
        <taxon>Gammaproteobacteria</taxon>
        <taxon>Lysobacterales</taxon>
        <taxon>Lysobacteraceae</taxon>
        <taxon>Lysobacter</taxon>
    </lineage>
</organism>
<keyword evidence="1" id="KW-0560">Oxidoreductase</keyword>
<evidence type="ECO:0000256" key="1">
    <source>
        <dbReference type="ARBA" id="ARBA00023002"/>
    </source>
</evidence>
<evidence type="ECO:0000259" key="2">
    <source>
        <dbReference type="Pfam" id="PF01266"/>
    </source>
</evidence>
<evidence type="ECO:0000313" key="3">
    <source>
        <dbReference type="EMBL" id="GAA5073103.1"/>
    </source>
</evidence>
<name>A0ABP9L991_9GAMM</name>
<dbReference type="Gene3D" id="3.30.9.10">
    <property type="entry name" value="D-Amino Acid Oxidase, subunit A, domain 2"/>
    <property type="match status" value="1"/>
</dbReference>
<reference evidence="4" key="1">
    <citation type="journal article" date="2019" name="Int. J. Syst. Evol. Microbiol.">
        <title>The Global Catalogue of Microorganisms (GCM) 10K type strain sequencing project: providing services to taxonomists for standard genome sequencing and annotation.</title>
        <authorList>
            <consortium name="The Broad Institute Genomics Platform"/>
            <consortium name="The Broad Institute Genome Sequencing Center for Infectious Disease"/>
            <person name="Wu L."/>
            <person name="Ma J."/>
        </authorList>
    </citation>
    <scope>NUCLEOTIDE SEQUENCE [LARGE SCALE GENOMIC DNA]</scope>
    <source>
        <strain evidence="4">JCM 19212</strain>
    </source>
</reference>
<dbReference type="Proteomes" id="UP001501083">
    <property type="component" value="Unassembled WGS sequence"/>
</dbReference>
<dbReference type="InterPro" id="IPR006076">
    <property type="entry name" value="FAD-dep_OxRdtase"/>
</dbReference>